<reference evidence="1" key="1">
    <citation type="submission" date="2019-12" db="EMBL/GenBank/DDBJ databases">
        <title>Genome sequencing and annotation of Brassica cretica.</title>
        <authorList>
            <person name="Studholme D.J."/>
            <person name="Sarris P.F."/>
        </authorList>
    </citation>
    <scope>NUCLEOTIDE SEQUENCE</scope>
    <source>
        <strain evidence="1">PFS-102/07</strain>
        <tissue evidence="1">Leaf</tissue>
    </source>
</reference>
<gene>
    <name evidence="1" type="ORF">F2Q70_00020161</name>
</gene>
<name>A0A8S9GN12_BRACR</name>
<protein>
    <submittedName>
        <fullName evidence="1">Uncharacterized protein</fullName>
    </submittedName>
</protein>
<dbReference type="AlphaFoldDB" id="A0A8S9GN12"/>
<proteinExistence type="predicted"/>
<sequence length="113" mass="12970">MDHNLKVDHLIDHEHKEWNVELVKEFVAEEDVNRILAIKIGQTGRKDSYVWKHSNNKDTTPLETLQLAGQEAEAWKMAQMVETNFAAEERSPVIASVTEDANGTCLWRRQVDA</sequence>
<comment type="caution">
    <text evidence="1">The sequence shown here is derived from an EMBL/GenBank/DDBJ whole genome shotgun (WGS) entry which is preliminary data.</text>
</comment>
<dbReference type="EMBL" id="QGKY02001925">
    <property type="protein sequence ID" value="KAF2547841.1"/>
    <property type="molecule type" value="Genomic_DNA"/>
</dbReference>
<evidence type="ECO:0000313" key="1">
    <source>
        <dbReference type="EMBL" id="KAF2547841.1"/>
    </source>
</evidence>
<accession>A0A8S9GN12</accession>
<organism evidence="1">
    <name type="scientific">Brassica cretica</name>
    <name type="common">Mustard</name>
    <dbReference type="NCBI Taxonomy" id="69181"/>
    <lineage>
        <taxon>Eukaryota</taxon>
        <taxon>Viridiplantae</taxon>
        <taxon>Streptophyta</taxon>
        <taxon>Embryophyta</taxon>
        <taxon>Tracheophyta</taxon>
        <taxon>Spermatophyta</taxon>
        <taxon>Magnoliopsida</taxon>
        <taxon>eudicotyledons</taxon>
        <taxon>Gunneridae</taxon>
        <taxon>Pentapetalae</taxon>
        <taxon>rosids</taxon>
        <taxon>malvids</taxon>
        <taxon>Brassicales</taxon>
        <taxon>Brassicaceae</taxon>
        <taxon>Brassiceae</taxon>
        <taxon>Brassica</taxon>
    </lineage>
</organism>